<dbReference type="Pfam" id="PF19313">
    <property type="entry name" value="DUF5916"/>
    <property type="match status" value="1"/>
</dbReference>
<feature type="signal peptide" evidence="1">
    <location>
        <begin position="1"/>
        <end position="27"/>
    </location>
</feature>
<keyword evidence="1" id="KW-0732">Signal</keyword>
<comment type="caution">
    <text evidence="4">The sequence shown here is derived from an EMBL/GenBank/DDBJ whole genome shotgun (WGS) entry which is preliminary data.</text>
</comment>
<dbReference type="SUPFAM" id="SSF49344">
    <property type="entry name" value="CBD9-like"/>
    <property type="match status" value="1"/>
</dbReference>
<evidence type="ECO:0000256" key="1">
    <source>
        <dbReference type="SAM" id="SignalP"/>
    </source>
</evidence>
<evidence type="ECO:0000259" key="2">
    <source>
        <dbReference type="Pfam" id="PF06452"/>
    </source>
</evidence>
<dbReference type="GO" id="GO:0004553">
    <property type="term" value="F:hydrolase activity, hydrolyzing O-glycosyl compounds"/>
    <property type="evidence" value="ECO:0007669"/>
    <property type="project" value="InterPro"/>
</dbReference>
<dbReference type="GO" id="GO:0030246">
    <property type="term" value="F:carbohydrate binding"/>
    <property type="evidence" value="ECO:0007669"/>
    <property type="project" value="InterPro"/>
</dbReference>
<sequence length="750" mass="83668">MIFRKKTPLFSAVASAIFATLTTSAHAQSQNFQAVRIPDTASKIILDGKLNDPVWQSAPVSDTFYQTQPVDKQKAHLKTEVRVLYDDKYLYVGVRAFDQSPADIRAPFARRDKISIDQDFIALYIDPSGAHKASQVFYANARGAIMDGIYSDMTGDDTAPDYQYDVATSIDNEGWTAEFRIPFSEIAYNKDATQPWSLLVLRNMTRDQRYRMYSGGVTRAASCNLCFSDPVTGLRDLPSASNWHLTPQLVVRRAEDRNGDQVTRSASSRDLSLDLKFRPDSSTTIDGTLKPDFSQIELDAPQLSGNTKFSIFSPEKRPFFLEGADIFKTPLNVISTRSIANPDAGLRYTKRDEQKDISILVSRDAAGGLVLLPNSYFTGLATSSTRSVATDARFNFRFGNMSAGAILTDRNYGEGRGYNRVFGPDLVWQADENELFRIQLLGSQTTAQAGMDGNLQSGETTSGYAAFADWYRGNDEWSYSATYKNFSKNFRADNGFFAQTGFRSVNGEIVKKWGKQSPLHELNTYLQAEYKLDSDGNLMSQSVTPGIRIASHYDSSAYFAVSPSVRSRIQRFGEAYDTNKFLTGFAISPGRHLARLTVDMTFGDTIDVDASRTGRGGTLTASAKIRAHDRLELEPSYAVNWIDHPGNSAITQKGRAFTETAIQLNTIAHFSSKDNLRWIYQGRHTSRNPALYNFSVTADSQRQVNSVVYTHTRALGKVFYLGWTQSTAEATISAPRTKQQEIFAKFSWRI</sequence>
<evidence type="ECO:0000313" key="5">
    <source>
        <dbReference type="Proteomes" id="UP000680067"/>
    </source>
</evidence>
<dbReference type="RefSeq" id="WP_212686590.1">
    <property type="nucleotide sequence ID" value="NZ_JAGSPN010000002.1"/>
</dbReference>
<dbReference type="AlphaFoldDB" id="A0A941DJJ9"/>
<dbReference type="Proteomes" id="UP000680067">
    <property type="component" value="Unassembled WGS sequence"/>
</dbReference>
<dbReference type="EMBL" id="JAGSPN010000002">
    <property type="protein sequence ID" value="MBR7781214.1"/>
    <property type="molecule type" value="Genomic_DNA"/>
</dbReference>
<dbReference type="CDD" id="cd09618">
    <property type="entry name" value="CBM9_like_2"/>
    <property type="match status" value="1"/>
</dbReference>
<name>A0A941DJJ9_9BURK</name>
<dbReference type="InterPro" id="IPR045670">
    <property type="entry name" value="DUF5916"/>
</dbReference>
<dbReference type="Pfam" id="PF06452">
    <property type="entry name" value="CBM9_1"/>
    <property type="match status" value="1"/>
</dbReference>
<evidence type="ECO:0000313" key="4">
    <source>
        <dbReference type="EMBL" id="MBR7781214.1"/>
    </source>
</evidence>
<dbReference type="InterPro" id="IPR010502">
    <property type="entry name" value="Carb-bd_dom_fam9"/>
</dbReference>
<keyword evidence="5" id="KW-1185">Reference proteome</keyword>
<feature type="domain" description="DUF5916" evidence="3">
    <location>
        <begin position="268"/>
        <end position="329"/>
    </location>
</feature>
<protein>
    <submittedName>
        <fullName evidence="4">Carbohydrate binding family 9 domain-containing protein</fullName>
    </submittedName>
</protein>
<dbReference type="Gene3D" id="2.60.40.1190">
    <property type="match status" value="1"/>
</dbReference>
<accession>A0A941DJJ9</accession>
<feature type="chain" id="PRO_5037350062" evidence="1">
    <location>
        <begin position="28"/>
        <end position="750"/>
    </location>
</feature>
<proteinExistence type="predicted"/>
<dbReference type="GO" id="GO:0016052">
    <property type="term" value="P:carbohydrate catabolic process"/>
    <property type="evidence" value="ECO:0007669"/>
    <property type="project" value="InterPro"/>
</dbReference>
<evidence type="ECO:0000259" key="3">
    <source>
        <dbReference type="Pfam" id="PF19313"/>
    </source>
</evidence>
<organism evidence="4 5">
    <name type="scientific">Undibacterium luofuense</name>
    <dbReference type="NCBI Taxonomy" id="2828733"/>
    <lineage>
        <taxon>Bacteria</taxon>
        <taxon>Pseudomonadati</taxon>
        <taxon>Pseudomonadota</taxon>
        <taxon>Betaproteobacteria</taxon>
        <taxon>Burkholderiales</taxon>
        <taxon>Oxalobacteraceae</taxon>
        <taxon>Undibacterium</taxon>
    </lineage>
</organism>
<reference evidence="4" key="1">
    <citation type="submission" date="2021-04" db="EMBL/GenBank/DDBJ databases">
        <title>novel species isolated from subtropical streams in China.</title>
        <authorList>
            <person name="Lu H."/>
        </authorList>
    </citation>
    <scope>NUCLEOTIDE SEQUENCE</scope>
    <source>
        <strain evidence="4">LFS511W</strain>
    </source>
</reference>
<feature type="domain" description="Carbohydrate-binding" evidence="2">
    <location>
        <begin position="46"/>
        <end position="194"/>
    </location>
</feature>
<gene>
    <name evidence="4" type="ORF">KDM89_03585</name>
</gene>